<comment type="caution">
    <text evidence="1">The sequence shown here is derived from an EMBL/GenBank/DDBJ whole genome shotgun (WGS) entry which is preliminary data.</text>
</comment>
<organism evidence="1 2">
    <name type="scientific">Smallanthus sonchifolius</name>
    <dbReference type="NCBI Taxonomy" id="185202"/>
    <lineage>
        <taxon>Eukaryota</taxon>
        <taxon>Viridiplantae</taxon>
        <taxon>Streptophyta</taxon>
        <taxon>Embryophyta</taxon>
        <taxon>Tracheophyta</taxon>
        <taxon>Spermatophyta</taxon>
        <taxon>Magnoliopsida</taxon>
        <taxon>eudicotyledons</taxon>
        <taxon>Gunneridae</taxon>
        <taxon>Pentapetalae</taxon>
        <taxon>asterids</taxon>
        <taxon>campanulids</taxon>
        <taxon>Asterales</taxon>
        <taxon>Asteraceae</taxon>
        <taxon>Asteroideae</taxon>
        <taxon>Heliantheae alliance</taxon>
        <taxon>Millerieae</taxon>
        <taxon>Smallanthus</taxon>
    </lineage>
</organism>
<evidence type="ECO:0000313" key="1">
    <source>
        <dbReference type="EMBL" id="KAI3816663.1"/>
    </source>
</evidence>
<proteinExistence type="predicted"/>
<sequence length="198" mass="23008">MATIIQTIDTDIGTTNKPLRLQSASRYRNWKQRILNFMFVIDYNLWKSIVDSPSIPMVPAVEASGVSILKDSSRFTDAELTTRGKKQFFRNGHDILRLPVNDLMTLAKIKMITTKPKGFDFENYMRRLARDGFKVSLQPFTWTYYDTNDKDLVIDRGDKEHIRVYEVLDLRYLAPADIIAKSEMKVACRPIDEYEAKE</sequence>
<protein>
    <submittedName>
        <fullName evidence="1">Uncharacterized protein</fullName>
    </submittedName>
</protein>
<name>A0ACB9JAE3_9ASTR</name>
<gene>
    <name evidence="1" type="ORF">L1987_16366</name>
</gene>
<dbReference type="EMBL" id="CM042022">
    <property type="protein sequence ID" value="KAI3816663.1"/>
    <property type="molecule type" value="Genomic_DNA"/>
</dbReference>
<evidence type="ECO:0000313" key="2">
    <source>
        <dbReference type="Proteomes" id="UP001056120"/>
    </source>
</evidence>
<reference evidence="2" key="1">
    <citation type="journal article" date="2022" name="Mol. Ecol. Resour.">
        <title>The genomes of chicory, endive, great burdock and yacon provide insights into Asteraceae palaeo-polyploidization history and plant inulin production.</title>
        <authorList>
            <person name="Fan W."/>
            <person name="Wang S."/>
            <person name="Wang H."/>
            <person name="Wang A."/>
            <person name="Jiang F."/>
            <person name="Liu H."/>
            <person name="Zhao H."/>
            <person name="Xu D."/>
            <person name="Zhang Y."/>
        </authorList>
    </citation>
    <scope>NUCLEOTIDE SEQUENCE [LARGE SCALE GENOMIC DNA]</scope>
    <source>
        <strain evidence="2">cv. Yunnan</strain>
    </source>
</reference>
<keyword evidence="2" id="KW-1185">Reference proteome</keyword>
<reference evidence="1 2" key="2">
    <citation type="journal article" date="2022" name="Mol. Ecol. Resour.">
        <title>The genomes of chicory, endive, great burdock and yacon provide insights into Asteraceae paleo-polyploidization history and plant inulin production.</title>
        <authorList>
            <person name="Fan W."/>
            <person name="Wang S."/>
            <person name="Wang H."/>
            <person name="Wang A."/>
            <person name="Jiang F."/>
            <person name="Liu H."/>
            <person name="Zhao H."/>
            <person name="Xu D."/>
            <person name="Zhang Y."/>
        </authorList>
    </citation>
    <scope>NUCLEOTIDE SEQUENCE [LARGE SCALE GENOMIC DNA]</scope>
    <source>
        <strain evidence="2">cv. Yunnan</strain>
        <tissue evidence="1">Leaves</tissue>
    </source>
</reference>
<dbReference type="Proteomes" id="UP001056120">
    <property type="component" value="Linkage Group LG05"/>
</dbReference>
<accession>A0ACB9JAE3</accession>